<evidence type="ECO:0000256" key="5">
    <source>
        <dbReference type="SAM" id="Phobius"/>
    </source>
</evidence>
<dbReference type="GO" id="GO:0016765">
    <property type="term" value="F:transferase activity, transferring alkyl or aryl (other than methyl) groups"/>
    <property type="evidence" value="ECO:0007669"/>
    <property type="project" value="InterPro"/>
</dbReference>
<dbReference type="Gene3D" id="1.10.357.140">
    <property type="entry name" value="UbiA prenyltransferase"/>
    <property type="match status" value="1"/>
</dbReference>
<sequence length="284" mass="31763">MTSVLHHHLYTGFLFTYSDFKTIFFPITIFAAVAAPVHSKSQLFLAIVWIWLHLLQCNVSNQYKSCEEDKINKPWRPLPSQRVTFIQAQKLRWALVALCLTYSLSFGVDVALVSVVLTLTMIVYDEVGLAGHWAGKNICAVYGYGTFEIGATKIMGYTSDLDKTAQMSVVLSAMIVLTTIHVQDFPDVDGDLALGRRTIPITFPQASRILTPLIMIGWTAILNNAWMLGPTISTLMYVLGGVVAARIWGNRTTSGDRRTYLYYNVWLFCAHLLPANARFGGLSW</sequence>
<feature type="transmembrane region" description="Helical" evidence="5">
    <location>
        <begin position="91"/>
        <end position="124"/>
    </location>
</feature>
<keyword evidence="3 5" id="KW-1133">Transmembrane helix</keyword>
<dbReference type="InterPro" id="IPR000537">
    <property type="entry name" value="UbiA_prenyltransferase"/>
</dbReference>
<comment type="subcellular location">
    <subcellularLocation>
        <location evidence="1">Membrane</location>
        <topology evidence="1">Multi-pass membrane protein</topology>
    </subcellularLocation>
</comment>
<dbReference type="EMBL" id="KV417345">
    <property type="protein sequence ID" value="KZO90321.1"/>
    <property type="molecule type" value="Genomic_DNA"/>
</dbReference>
<keyword evidence="7" id="KW-1185">Reference proteome</keyword>
<evidence type="ECO:0000256" key="2">
    <source>
        <dbReference type="ARBA" id="ARBA00022692"/>
    </source>
</evidence>
<proteinExistence type="predicted"/>
<name>A0A167G9C3_CALVF</name>
<evidence type="ECO:0000313" key="7">
    <source>
        <dbReference type="Proteomes" id="UP000076738"/>
    </source>
</evidence>
<dbReference type="Proteomes" id="UP000076738">
    <property type="component" value="Unassembled WGS sequence"/>
</dbReference>
<dbReference type="OrthoDB" id="434972at2759"/>
<dbReference type="PANTHER" id="PTHR42723:SF1">
    <property type="entry name" value="CHLOROPHYLL SYNTHASE, CHLOROPLASTIC"/>
    <property type="match status" value="1"/>
</dbReference>
<dbReference type="Pfam" id="PF01040">
    <property type="entry name" value="UbiA"/>
    <property type="match status" value="1"/>
</dbReference>
<dbReference type="CDD" id="cd13965">
    <property type="entry name" value="PT_UbiA_3"/>
    <property type="match status" value="1"/>
</dbReference>
<evidence type="ECO:0000313" key="6">
    <source>
        <dbReference type="EMBL" id="KZO90321.1"/>
    </source>
</evidence>
<dbReference type="PANTHER" id="PTHR42723">
    <property type="entry name" value="CHLOROPHYLL SYNTHASE"/>
    <property type="match status" value="1"/>
</dbReference>
<evidence type="ECO:0000256" key="3">
    <source>
        <dbReference type="ARBA" id="ARBA00022989"/>
    </source>
</evidence>
<protein>
    <recommendedName>
        <fullName evidence="8">UbiA prenyltransferase</fullName>
    </recommendedName>
</protein>
<dbReference type="GO" id="GO:0016020">
    <property type="term" value="C:membrane"/>
    <property type="evidence" value="ECO:0007669"/>
    <property type="project" value="UniProtKB-SubCell"/>
</dbReference>
<feature type="transmembrane region" description="Helical" evidence="5">
    <location>
        <begin position="23"/>
        <end position="52"/>
    </location>
</feature>
<dbReference type="InterPro" id="IPR050475">
    <property type="entry name" value="Prenyltransferase_related"/>
</dbReference>
<feature type="transmembrane region" description="Helical" evidence="5">
    <location>
        <begin position="260"/>
        <end position="279"/>
    </location>
</feature>
<evidence type="ECO:0000256" key="4">
    <source>
        <dbReference type="ARBA" id="ARBA00023136"/>
    </source>
</evidence>
<dbReference type="InterPro" id="IPR044878">
    <property type="entry name" value="UbiA_sf"/>
</dbReference>
<dbReference type="STRING" id="1330018.A0A167G9C3"/>
<organism evidence="6 7">
    <name type="scientific">Calocera viscosa (strain TUFC12733)</name>
    <dbReference type="NCBI Taxonomy" id="1330018"/>
    <lineage>
        <taxon>Eukaryota</taxon>
        <taxon>Fungi</taxon>
        <taxon>Dikarya</taxon>
        <taxon>Basidiomycota</taxon>
        <taxon>Agaricomycotina</taxon>
        <taxon>Dacrymycetes</taxon>
        <taxon>Dacrymycetales</taxon>
        <taxon>Dacrymycetaceae</taxon>
        <taxon>Calocera</taxon>
    </lineage>
</organism>
<evidence type="ECO:0000256" key="1">
    <source>
        <dbReference type="ARBA" id="ARBA00004141"/>
    </source>
</evidence>
<keyword evidence="2 5" id="KW-0812">Transmembrane</keyword>
<dbReference type="AlphaFoldDB" id="A0A167G9C3"/>
<reference evidence="6 7" key="1">
    <citation type="journal article" date="2016" name="Mol. Biol. Evol.">
        <title>Comparative Genomics of Early-Diverging Mushroom-Forming Fungi Provides Insights into the Origins of Lignocellulose Decay Capabilities.</title>
        <authorList>
            <person name="Nagy L.G."/>
            <person name="Riley R."/>
            <person name="Tritt A."/>
            <person name="Adam C."/>
            <person name="Daum C."/>
            <person name="Floudas D."/>
            <person name="Sun H."/>
            <person name="Yadav J.S."/>
            <person name="Pangilinan J."/>
            <person name="Larsson K.H."/>
            <person name="Matsuura K."/>
            <person name="Barry K."/>
            <person name="Labutti K."/>
            <person name="Kuo R."/>
            <person name="Ohm R.A."/>
            <person name="Bhattacharya S.S."/>
            <person name="Shirouzu T."/>
            <person name="Yoshinaga Y."/>
            <person name="Martin F.M."/>
            <person name="Grigoriev I.V."/>
            <person name="Hibbett D.S."/>
        </authorList>
    </citation>
    <scope>NUCLEOTIDE SEQUENCE [LARGE SCALE GENOMIC DNA]</scope>
    <source>
        <strain evidence="6 7">TUFC12733</strain>
    </source>
</reference>
<keyword evidence="4 5" id="KW-0472">Membrane</keyword>
<gene>
    <name evidence="6" type="ORF">CALVIDRAFT_547615</name>
</gene>
<evidence type="ECO:0008006" key="8">
    <source>
        <dbReference type="Google" id="ProtNLM"/>
    </source>
</evidence>
<accession>A0A167G9C3</accession>
<feature type="transmembrane region" description="Helical" evidence="5">
    <location>
        <begin position="227"/>
        <end position="248"/>
    </location>
</feature>